<evidence type="ECO:0000313" key="7">
    <source>
        <dbReference type="Proteomes" id="UP000199729"/>
    </source>
</evidence>
<dbReference type="PANTHER" id="PTHR46769:SF2">
    <property type="entry name" value="FIBROCYSTIN-L ISOFORM 2 PRECURSOR-RELATED"/>
    <property type="match status" value="1"/>
</dbReference>
<geneLocation type="plasmid" evidence="7">
    <name>pvf1</name>
</geneLocation>
<dbReference type="PROSITE" id="PS51484">
    <property type="entry name" value="G8"/>
    <property type="match status" value="1"/>
</dbReference>
<dbReference type="InterPro" id="IPR019316">
    <property type="entry name" value="G8_domain"/>
</dbReference>
<dbReference type="InterPro" id="IPR052387">
    <property type="entry name" value="Fibrocystin"/>
</dbReference>
<keyword evidence="6" id="KW-0614">Plasmid</keyword>
<dbReference type="InterPro" id="IPR055401">
    <property type="entry name" value="CEMIP_beta-hel_dom"/>
</dbReference>
<evidence type="ECO:0000256" key="2">
    <source>
        <dbReference type="ARBA" id="ARBA00022475"/>
    </source>
</evidence>
<dbReference type="InterPro" id="IPR011050">
    <property type="entry name" value="Pectin_lyase_fold/virulence"/>
</dbReference>
<reference evidence="6 7" key="1">
    <citation type="submission" date="2017-07" db="EMBL/GenBank/DDBJ databases">
        <title>Complete Genome Sequence of the cosmetic ferment Vitreoscilla filiformis (ATCC15551).</title>
        <authorList>
            <person name="Contreras S."/>
            <person name="Sagory-Zalkind P."/>
            <person name="Blanquart H."/>
            <person name="Iltis A."/>
            <person name="Morand S.C."/>
        </authorList>
    </citation>
    <scope>NUCLEOTIDE SEQUENCE [LARGE SCALE GENOMIC DNA]</scope>
    <source>
        <strain evidence="6 7">ATCC 15551</strain>
        <plasmid evidence="7">Plasmid pvf1</plasmid>
    </source>
</reference>
<comment type="subcellular location">
    <subcellularLocation>
        <location evidence="1">Cell membrane</location>
    </subcellularLocation>
</comment>
<dbReference type="SUPFAM" id="SSF51126">
    <property type="entry name" value="Pectin lyase-like"/>
    <property type="match status" value="1"/>
</dbReference>
<evidence type="ECO:0000256" key="3">
    <source>
        <dbReference type="ARBA" id="ARBA00022729"/>
    </source>
</evidence>
<dbReference type="InterPro" id="IPR012334">
    <property type="entry name" value="Pectin_lyas_fold"/>
</dbReference>
<dbReference type="PANTHER" id="PTHR46769">
    <property type="entry name" value="POLYCYSTIC KIDNEY AND HEPATIC DISEASE 1 (AUTOSOMAL RECESSIVE)-LIKE 1"/>
    <property type="match status" value="1"/>
</dbReference>
<dbReference type="GO" id="GO:0005886">
    <property type="term" value="C:plasma membrane"/>
    <property type="evidence" value="ECO:0007669"/>
    <property type="project" value="UniProtKB-SubCell"/>
</dbReference>
<dbReference type="Pfam" id="PF10162">
    <property type="entry name" value="G8"/>
    <property type="match status" value="1"/>
</dbReference>
<evidence type="ECO:0000256" key="1">
    <source>
        <dbReference type="ARBA" id="ARBA00004236"/>
    </source>
</evidence>
<dbReference type="KEGG" id="vff:VITFI_CDS3462"/>
<keyword evidence="4" id="KW-0325">Glycoprotein</keyword>
<evidence type="ECO:0000313" key="6">
    <source>
        <dbReference type="EMBL" id="ASM79239.1"/>
    </source>
</evidence>
<name>A0A221KJZ9_VITFI</name>
<keyword evidence="7" id="KW-1185">Reference proteome</keyword>
<accession>A0A221KJZ9</accession>
<proteinExistence type="predicted"/>
<dbReference type="Gene3D" id="2.160.20.10">
    <property type="entry name" value="Single-stranded right-handed beta-helix, Pectin lyase-like"/>
    <property type="match status" value="1"/>
</dbReference>
<feature type="domain" description="G8" evidence="5">
    <location>
        <begin position="49"/>
        <end position="175"/>
    </location>
</feature>
<gene>
    <name evidence="6" type="ORF">VITFI_CDS3462</name>
</gene>
<keyword evidence="2" id="KW-1003">Cell membrane</keyword>
<dbReference type="EMBL" id="CP022424">
    <property type="protein sequence ID" value="ASM79239.1"/>
    <property type="molecule type" value="Genomic_DNA"/>
</dbReference>
<dbReference type="SMART" id="SM01225">
    <property type="entry name" value="G8"/>
    <property type="match status" value="1"/>
</dbReference>
<evidence type="ECO:0000256" key="4">
    <source>
        <dbReference type="ARBA" id="ARBA00023180"/>
    </source>
</evidence>
<dbReference type="Pfam" id="PF24606">
    <property type="entry name" value="CEMIP_beta-hel"/>
    <property type="match status" value="1"/>
</dbReference>
<dbReference type="Proteomes" id="UP000199729">
    <property type="component" value="Plasmid pVF1"/>
</dbReference>
<evidence type="ECO:0000259" key="5">
    <source>
        <dbReference type="PROSITE" id="PS51484"/>
    </source>
</evidence>
<keyword evidence="2" id="KW-0472">Membrane</keyword>
<organism evidence="6 7">
    <name type="scientific">Vitreoscilla filiformis</name>
    <dbReference type="NCBI Taxonomy" id="63"/>
    <lineage>
        <taxon>Bacteria</taxon>
        <taxon>Pseudomonadati</taxon>
        <taxon>Pseudomonadota</taxon>
        <taxon>Betaproteobacteria</taxon>
        <taxon>Neisseriales</taxon>
        <taxon>Neisseriaceae</taxon>
        <taxon>Vitreoscilla</taxon>
    </lineage>
</organism>
<keyword evidence="3" id="KW-0732">Signal</keyword>
<sequence>MRATAQAAEADHSSHVLLAQALASTAEAHTAANGTRLVATAEATTVRWSAANSGLPKTATDLRGVSEVVIPSGTTVILDMDPPSLPALTIKGALVFEDRRDVKLSARNILLTGRLEIGSAAAPFTHQATITLTGLRTNTDTTVDNDGISRGFNVVGGSLLLYGQFTGPTWTQLNQHLPSYTRTATLKNGVSWRKGDQLIFAPTDFYQQATTEQVTLAQNASGTNITLGSGLKTARWGRLQYLTDQGMSLQPQSSFAPPSTPFPTVLDSRAEVGNLSRRIVIQGANDDAWNHHGFGAHMLIMGLDSKVVVDGVEFRRVGQAGKLARYPIHWHLLSYDINTGLQRGDATGHVIRNSAIWDSAQRCIVIHSTNGVQVRNNICYNIKGHAIFLEDATERRNVISDNLVLKVRSPNADKLLKVHEGSQVYEAGPSAVWMTNPDNTLTNNHTGDALGNGLWLAFPERTLGLSRKVALYPRFIKLKQIEGNVSHSTGGPGQLMDLTPQDDNNARPEASPGTLVSTAYNPMGDSKPCYDGNGNFWDYCGRQTTFTVKGSTIYKTGIVGATGAYRNHTGKPNYQEWVTADNAGTYFAGAVTNGVIQRVLLVGHSLNVGKGYPSRVTPPVGLATYHSAVDMKNNVFVNFPFKKDTPSGAFMTDDYYLRPLEKGTIRNNGNRMINSHPGYRSLPPMLQAVHNRAENWVLSGALWDPYGYWGPKNYYVVHNVPFLTSGRRCVALDGSTAGDGLNGSACEGPYYGVSSFQTDVDSSRFTFSAAMRVERQNEAGDTLIDVWNIDDGYDKWVDSQGVTQNCDFRNPPPDGYACSWKLGWMRHFAVVPKGRYALRFPTHARQPRFVTFDVDNAYRTTDEFVIAIPFDGRFTAAGYIIAGRRFNREYPLLDAANNPDSTDATPTATRYFVHANSLNEVMADRTGKLVWQDRGSNLLWIRYTGSVYSAQAQAKESPRSEAGLNYASSVFVYPQGACAGMDRSQFDACLASIQAM</sequence>
<dbReference type="AlphaFoldDB" id="A0A221KJZ9"/>
<protein>
    <recommendedName>
        <fullName evidence="5">G8 domain-containing protein</fullName>
    </recommendedName>
</protein>